<dbReference type="EMBL" id="CP034457">
    <property type="protein sequence ID" value="QBM87571.1"/>
    <property type="molecule type" value="Genomic_DNA"/>
</dbReference>
<reference evidence="3" key="1">
    <citation type="submission" date="2019-03" db="EMBL/GenBank/DDBJ databases">
        <title>Snf2 controls pulcherriminic acid biosynthesis and connects pigmentation and antifungal activity of the yeast Metschnikowia pulcherrima.</title>
        <authorList>
            <person name="Gore-Lloyd D."/>
            <person name="Sumann I."/>
            <person name="Brachmann A.O."/>
            <person name="Schneeberger K."/>
            <person name="Ortiz-Merino R.A."/>
            <person name="Moreno-Beltran M."/>
            <person name="Schlaefli M."/>
            <person name="Kirner P."/>
            <person name="Santos Kron A."/>
            <person name="Wolfe K.H."/>
            <person name="Piel J."/>
            <person name="Ahrens C.H."/>
            <person name="Henk D."/>
            <person name="Freimoser F.M."/>
        </authorList>
    </citation>
    <scope>NUCLEOTIDE SEQUENCE [LARGE SCALE GENOMIC DNA]</scope>
    <source>
        <strain evidence="3">APC 1.2</strain>
    </source>
</reference>
<gene>
    <name evidence="2" type="ORF">METSCH_B07780</name>
</gene>
<evidence type="ECO:0000313" key="2">
    <source>
        <dbReference type="EMBL" id="QBM87571.1"/>
    </source>
</evidence>
<proteinExistence type="predicted"/>
<dbReference type="AlphaFoldDB" id="A0A4P6XP54"/>
<organism evidence="2 3">
    <name type="scientific">Metschnikowia aff. pulcherrima</name>
    <dbReference type="NCBI Taxonomy" id="2163413"/>
    <lineage>
        <taxon>Eukaryota</taxon>
        <taxon>Fungi</taxon>
        <taxon>Dikarya</taxon>
        <taxon>Ascomycota</taxon>
        <taxon>Saccharomycotina</taxon>
        <taxon>Pichiomycetes</taxon>
        <taxon>Metschnikowiaceae</taxon>
        <taxon>Metschnikowia</taxon>
    </lineage>
</organism>
<name>A0A4P6XP54_9ASCO</name>
<sequence length="254" mass="27335">MICAPRTLVSEPFASQMETIEKALIEVQSQPLPYYGRRGTNANNNARSPANNQISVNTGLASGQGPHNHPHNPTKPGQGGNFVQNNKYGYYLAQPPTQSFNQTQNMPSLDYYATNYRNQALFGPRHPSVGHQNSPGLGGGASINNYVAPLNLHSSVGVTPHIPQVFNDEKVYSAPHLGVSTGESPLLMDASKQGEFSTFDPFGNDLAGYGTQSQLFLPMFSSSSNIMNTNYASPLTNIWGNNTKSMAGDAAVWG</sequence>
<accession>A0A4P6XP54</accession>
<keyword evidence="3" id="KW-1185">Reference proteome</keyword>
<evidence type="ECO:0000256" key="1">
    <source>
        <dbReference type="SAM" id="MobiDB-lite"/>
    </source>
</evidence>
<evidence type="ECO:0000313" key="3">
    <source>
        <dbReference type="Proteomes" id="UP000292447"/>
    </source>
</evidence>
<feature type="compositionally biased region" description="Low complexity" evidence="1">
    <location>
        <begin position="41"/>
        <end position="52"/>
    </location>
</feature>
<dbReference type="Proteomes" id="UP000292447">
    <property type="component" value="Chromosome II"/>
</dbReference>
<feature type="region of interest" description="Disordered" evidence="1">
    <location>
        <begin position="37"/>
        <end position="83"/>
    </location>
</feature>
<protein>
    <submittedName>
        <fullName evidence="2">Uncharacterized protein</fullName>
    </submittedName>
</protein>